<dbReference type="GO" id="GO:0000162">
    <property type="term" value="P:L-tryptophan biosynthetic process"/>
    <property type="evidence" value="ECO:0007669"/>
    <property type="project" value="UniProtKB-UniRule"/>
</dbReference>
<evidence type="ECO:0000256" key="6">
    <source>
        <dbReference type="ARBA" id="ARBA00023141"/>
    </source>
</evidence>
<name>A0A1G9X5X5_9EURY</name>
<evidence type="ECO:0000313" key="11">
    <source>
        <dbReference type="Proteomes" id="UP000199370"/>
    </source>
</evidence>
<keyword evidence="6 8" id="KW-0057">Aromatic amino acid biosynthesis</keyword>
<dbReference type="Pfam" id="PF00697">
    <property type="entry name" value="PRAI"/>
    <property type="match status" value="1"/>
</dbReference>
<dbReference type="EC" id="5.3.1.24" evidence="8"/>
<keyword evidence="5 8" id="KW-0822">Tryptophan biosynthesis</keyword>
<evidence type="ECO:0000256" key="1">
    <source>
        <dbReference type="ARBA" id="ARBA00001164"/>
    </source>
</evidence>
<sequence length="225" mass="23008">MTRVKVCGLTRGTDVDAAVEAGADAIGFVVDVPVDTPREISAERAAELVARAPPFVTTVLVTMPDAPARAADLVERVEPDAVQVHSDLPPGDVAYLRSRVDARVIKRVDAAAPETAARYVDVVDALLVDSIGEDGGGGTGETHDWARTRAATADLDVPVILAGGLTPGNVAEAVTTVAPFAVDVASGVEASSGVKDHDAVAAFVAAARRATPDGESAAERPTVEP</sequence>
<dbReference type="InterPro" id="IPR044643">
    <property type="entry name" value="TrpF_fam"/>
</dbReference>
<proteinExistence type="inferred from homology"/>
<dbReference type="PANTHER" id="PTHR42894:SF1">
    <property type="entry name" value="N-(5'-PHOSPHORIBOSYL)ANTHRANILATE ISOMERASE"/>
    <property type="match status" value="1"/>
</dbReference>
<dbReference type="Gene3D" id="3.20.20.70">
    <property type="entry name" value="Aldolase class I"/>
    <property type="match status" value="1"/>
</dbReference>
<dbReference type="UniPathway" id="UPA00035">
    <property type="reaction ID" value="UER00042"/>
</dbReference>
<gene>
    <name evidence="8" type="primary">trpF</name>
    <name evidence="10" type="ORF">SAMN05192554_109173</name>
</gene>
<dbReference type="Proteomes" id="UP000199370">
    <property type="component" value="Unassembled WGS sequence"/>
</dbReference>
<comment type="pathway">
    <text evidence="2 8">Amino-acid biosynthesis; L-tryptophan biosynthesis; L-tryptophan from chorismate: step 3/5.</text>
</comment>
<dbReference type="STRING" id="996166.SAMN05192554_109173"/>
<evidence type="ECO:0000256" key="5">
    <source>
        <dbReference type="ARBA" id="ARBA00022822"/>
    </source>
</evidence>
<dbReference type="InterPro" id="IPR013785">
    <property type="entry name" value="Aldolase_TIM"/>
</dbReference>
<evidence type="ECO:0000313" key="10">
    <source>
        <dbReference type="EMBL" id="SDM92097.1"/>
    </source>
</evidence>
<reference evidence="10 11" key="1">
    <citation type="submission" date="2016-10" db="EMBL/GenBank/DDBJ databases">
        <authorList>
            <person name="de Groot N.N."/>
        </authorList>
    </citation>
    <scope>NUCLEOTIDE SEQUENCE [LARGE SCALE GENOMIC DNA]</scope>
    <source>
        <strain evidence="11">EB21,IBRC-M 10013,KCTC 4048</strain>
    </source>
</reference>
<dbReference type="SUPFAM" id="SSF51366">
    <property type="entry name" value="Ribulose-phoshate binding barrel"/>
    <property type="match status" value="1"/>
</dbReference>
<dbReference type="RefSeq" id="WP_089733483.1">
    <property type="nucleotide sequence ID" value="NZ_FNIA01000009.1"/>
</dbReference>
<evidence type="ECO:0000256" key="7">
    <source>
        <dbReference type="ARBA" id="ARBA00023235"/>
    </source>
</evidence>
<dbReference type="PANTHER" id="PTHR42894">
    <property type="entry name" value="N-(5'-PHOSPHORIBOSYL)ANTHRANILATE ISOMERASE"/>
    <property type="match status" value="1"/>
</dbReference>
<dbReference type="GO" id="GO:0004640">
    <property type="term" value="F:phosphoribosylanthranilate isomerase activity"/>
    <property type="evidence" value="ECO:0007669"/>
    <property type="project" value="UniProtKB-UniRule"/>
</dbReference>
<comment type="similarity">
    <text evidence="3 8">Belongs to the TrpF family.</text>
</comment>
<comment type="catalytic activity">
    <reaction evidence="1 8">
        <text>N-(5-phospho-beta-D-ribosyl)anthranilate = 1-(2-carboxyphenylamino)-1-deoxy-D-ribulose 5-phosphate</text>
        <dbReference type="Rhea" id="RHEA:21540"/>
        <dbReference type="ChEBI" id="CHEBI:18277"/>
        <dbReference type="ChEBI" id="CHEBI:58613"/>
        <dbReference type="EC" id="5.3.1.24"/>
    </reaction>
</comment>
<evidence type="ECO:0000256" key="4">
    <source>
        <dbReference type="ARBA" id="ARBA00022605"/>
    </source>
</evidence>
<evidence type="ECO:0000256" key="8">
    <source>
        <dbReference type="HAMAP-Rule" id="MF_00135"/>
    </source>
</evidence>
<evidence type="ECO:0000256" key="3">
    <source>
        <dbReference type="ARBA" id="ARBA00007571"/>
    </source>
</evidence>
<protein>
    <recommendedName>
        <fullName evidence="8">N-(5'-phosphoribosyl)anthranilate isomerase</fullName>
        <shortName evidence="8">PRAI</shortName>
        <ecNumber evidence="8">5.3.1.24</ecNumber>
    </recommendedName>
</protein>
<keyword evidence="7 8" id="KW-0413">Isomerase</keyword>
<evidence type="ECO:0000259" key="9">
    <source>
        <dbReference type="Pfam" id="PF00697"/>
    </source>
</evidence>
<dbReference type="InterPro" id="IPR011060">
    <property type="entry name" value="RibuloseP-bd_barrel"/>
</dbReference>
<keyword evidence="4 8" id="KW-0028">Amino-acid biosynthesis</keyword>
<organism evidence="10 11">
    <name type="scientific">Haloarchaeobius iranensis</name>
    <dbReference type="NCBI Taxonomy" id="996166"/>
    <lineage>
        <taxon>Archaea</taxon>
        <taxon>Methanobacteriati</taxon>
        <taxon>Methanobacteriota</taxon>
        <taxon>Stenosarchaea group</taxon>
        <taxon>Halobacteria</taxon>
        <taxon>Halobacteriales</taxon>
        <taxon>Halorubellaceae</taxon>
        <taxon>Haloarchaeobius</taxon>
    </lineage>
</organism>
<dbReference type="AlphaFoldDB" id="A0A1G9X5X5"/>
<feature type="domain" description="N-(5'phosphoribosyl) anthranilate isomerase (PRAI)" evidence="9">
    <location>
        <begin position="4"/>
        <end position="205"/>
    </location>
</feature>
<keyword evidence="11" id="KW-1185">Reference proteome</keyword>
<dbReference type="CDD" id="cd00405">
    <property type="entry name" value="PRAI"/>
    <property type="match status" value="1"/>
</dbReference>
<dbReference type="InterPro" id="IPR001240">
    <property type="entry name" value="PRAI_dom"/>
</dbReference>
<dbReference type="OrthoDB" id="27513at2157"/>
<dbReference type="HAMAP" id="MF_00135">
    <property type="entry name" value="PRAI"/>
    <property type="match status" value="1"/>
</dbReference>
<dbReference type="EMBL" id="FNIA01000009">
    <property type="protein sequence ID" value="SDM92097.1"/>
    <property type="molecule type" value="Genomic_DNA"/>
</dbReference>
<accession>A0A1G9X5X5</accession>
<evidence type="ECO:0000256" key="2">
    <source>
        <dbReference type="ARBA" id="ARBA00004664"/>
    </source>
</evidence>